<evidence type="ECO:0000256" key="1">
    <source>
        <dbReference type="ARBA" id="ARBA00010240"/>
    </source>
</evidence>
<comment type="caution">
    <text evidence="3">Lacks conserved residue(s) required for the propagation of feature annotation.</text>
</comment>
<dbReference type="Pfam" id="PF01734">
    <property type="entry name" value="Patatin"/>
    <property type="match status" value="1"/>
</dbReference>
<comment type="similarity">
    <text evidence="1">Belongs to the patatin family.</text>
</comment>
<comment type="caution">
    <text evidence="5">The sequence shown here is derived from an EMBL/GenBank/DDBJ whole genome shotgun (WGS) entry which is preliminary data.</text>
</comment>
<keyword evidence="6" id="KW-1185">Reference proteome</keyword>
<evidence type="ECO:0000313" key="6">
    <source>
        <dbReference type="Proteomes" id="UP000199598"/>
    </source>
</evidence>
<dbReference type="Proteomes" id="UP000199598">
    <property type="component" value="Unassembled WGS sequence"/>
</dbReference>
<dbReference type="PANTHER" id="PTHR32176">
    <property type="entry name" value="XYLOSE ISOMERASE"/>
    <property type="match status" value="1"/>
</dbReference>
<dbReference type="PANTHER" id="PTHR32176:SF92">
    <property type="entry name" value="XYLOSE ISOMERASE"/>
    <property type="match status" value="1"/>
</dbReference>
<keyword evidence="2 3" id="KW-0443">Lipid metabolism</keyword>
<dbReference type="EMBL" id="FOSK01000004">
    <property type="protein sequence ID" value="SFK36797.1"/>
    <property type="molecule type" value="Genomic_DNA"/>
</dbReference>
<feature type="short sequence motif" description="GXGXXG" evidence="3">
    <location>
        <begin position="13"/>
        <end position="18"/>
    </location>
</feature>
<dbReference type="InterPro" id="IPR002641">
    <property type="entry name" value="PNPLA_dom"/>
</dbReference>
<dbReference type="InterPro" id="IPR016035">
    <property type="entry name" value="Acyl_Trfase/lysoPLipase"/>
</dbReference>
<feature type="active site" description="Proton acceptor" evidence="3">
    <location>
        <position position="200"/>
    </location>
</feature>
<evidence type="ECO:0000256" key="3">
    <source>
        <dbReference type="PROSITE-ProRule" id="PRU01161"/>
    </source>
</evidence>
<feature type="domain" description="PNPLA" evidence="4">
    <location>
        <begin position="9"/>
        <end position="213"/>
    </location>
</feature>
<dbReference type="PROSITE" id="PS51635">
    <property type="entry name" value="PNPLA"/>
    <property type="match status" value="1"/>
</dbReference>
<evidence type="ECO:0000256" key="2">
    <source>
        <dbReference type="ARBA" id="ARBA00023098"/>
    </source>
</evidence>
<reference evidence="5 6" key="1">
    <citation type="submission" date="2016-10" db="EMBL/GenBank/DDBJ databases">
        <authorList>
            <person name="Varghese N."/>
            <person name="Submissions S."/>
        </authorList>
    </citation>
    <scope>NUCLEOTIDE SEQUENCE [LARGE SCALE GENOMIC DNA]</scope>
    <source>
        <strain evidence="5 6">DSM 16392</strain>
    </source>
</reference>
<sequence>MKKRKRIILSIDGGGARGLIPIRLLRGLETKLYERGKTAPLCRYFDLICGTSSGGLIAAGLTAPNPDRDKPGQPAMTPSELQEFFEIEARELYMNNRRHWLPRRLYHTFGQFNKGIQERPIEQAIKQHIGWSALSCSMTAILLTAYDLKNRRVVSMSNNTTGRDDYYFWQAVRATTSSPSWFEPARVENLTTGDEEIMIDAAGFLNDPVLAAYAEARRHGWAPKDIIILSLGSGNPVEEKHSFNQAVNWGTSGWLSPEEGTPLLSSYMHGQTASTGQYADVLFKDMPGIEYIRLNADLPHFGSDIYSVRPGEVLQLNRIADDLLSGHGDELDKLADIMEERQDGPGF</sequence>
<feature type="short sequence motif" description="GXSXG" evidence="3">
    <location>
        <begin position="50"/>
        <end position="54"/>
    </location>
</feature>
<dbReference type="Gene3D" id="3.40.1090.10">
    <property type="entry name" value="Cytosolic phospholipase A2 catalytic domain"/>
    <property type="match status" value="1"/>
</dbReference>
<keyword evidence="3" id="KW-0442">Lipid degradation</keyword>
<gene>
    <name evidence="5" type="ORF">SAMN04488518_104305</name>
</gene>
<keyword evidence="3" id="KW-0378">Hydrolase</keyword>
<dbReference type="CDD" id="cd07199">
    <property type="entry name" value="Pat17_PNPLA8_PNPLA9_like"/>
    <property type="match status" value="1"/>
</dbReference>
<evidence type="ECO:0000313" key="5">
    <source>
        <dbReference type="EMBL" id="SFK36797.1"/>
    </source>
</evidence>
<dbReference type="SUPFAM" id="SSF52151">
    <property type="entry name" value="FabD/lysophospholipase-like"/>
    <property type="match status" value="1"/>
</dbReference>
<dbReference type="RefSeq" id="WP_093518955.1">
    <property type="nucleotide sequence ID" value="NZ_FOSK01000004.1"/>
</dbReference>
<protein>
    <submittedName>
        <fullName evidence="5">Patatin-like phospholipase/acyl hydrolase</fullName>
    </submittedName>
</protein>
<evidence type="ECO:0000259" key="4">
    <source>
        <dbReference type="PROSITE" id="PS51635"/>
    </source>
</evidence>
<accession>A0A1I3YY50</accession>
<feature type="active site" description="Nucleophile" evidence="3">
    <location>
        <position position="52"/>
    </location>
</feature>
<name>A0A1I3YY50_9HYPH</name>
<proteinExistence type="inferred from homology"/>
<organism evidence="5 6">
    <name type="scientific">Pseudovibrio ascidiaceicola</name>
    <dbReference type="NCBI Taxonomy" id="285279"/>
    <lineage>
        <taxon>Bacteria</taxon>
        <taxon>Pseudomonadati</taxon>
        <taxon>Pseudomonadota</taxon>
        <taxon>Alphaproteobacteria</taxon>
        <taxon>Hyphomicrobiales</taxon>
        <taxon>Stappiaceae</taxon>
        <taxon>Pseudovibrio</taxon>
    </lineage>
</organism>